<evidence type="ECO:0000256" key="2">
    <source>
        <dbReference type="SAM" id="Phobius"/>
    </source>
</evidence>
<dbReference type="InterPro" id="IPR055514">
    <property type="entry name" value="DUF7087"/>
</dbReference>
<protein>
    <recommendedName>
        <fullName evidence="3">DUF7087 domain-containing protein</fullName>
    </recommendedName>
</protein>
<dbReference type="AlphaFoldDB" id="A0AAE9JH78"/>
<dbReference type="EMBL" id="CP092623">
    <property type="protein sequence ID" value="UMM29799.1"/>
    <property type="molecule type" value="Genomic_DNA"/>
</dbReference>
<keyword evidence="2" id="KW-1133">Transmembrane helix</keyword>
<feature type="transmembrane region" description="Helical" evidence="2">
    <location>
        <begin position="45"/>
        <end position="64"/>
    </location>
</feature>
<feature type="region of interest" description="Disordered" evidence="1">
    <location>
        <begin position="150"/>
        <end position="188"/>
    </location>
</feature>
<organism evidence="4 5">
    <name type="scientific">Caenorhabditis briggsae</name>
    <dbReference type="NCBI Taxonomy" id="6238"/>
    <lineage>
        <taxon>Eukaryota</taxon>
        <taxon>Metazoa</taxon>
        <taxon>Ecdysozoa</taxon>
        <taxon>Nematoda</taxon>
        <taxon>Chromadorea</taxon>
        <taxon>Rhabditida</taxon>
        <taxon>Rhabditina</taxon>
        <taxon>Rhabditomorpha</taxon>
        <taxon>Rhabditoidea</taxon>
        <taxon>Rhabditidae</taxon>
        <taxon>Peloderinae</taxon>
        <taxon>Caenorhabditis</taxon>
    </lineage>
</organism>
<feature type="transmembrane region" description="Helical" evidence="2">
    <location>
        <begin position="12"/>
        <end position="33"/>
    </location>
</feature>
<feature type="domain" description="DUF7087" evidence="3">
    <location>
        <begin position="6"/>
        <end position="134"/>
    </location>
</feature>
<keyword evidence="2" id="KW-0472">Membrane</keyword>
<evidence type="ECO:0000259" key="3">
    <source>
        <dbReference type="Pfam" id="PF23346"/>
    </source>
</evidence>
<gene>
    <name evidence="4" type="ORF">L5515_011982</name>
</gene>
<keyword evidence="2" id="KW-0812">Transmembrane</keyword>
<keyword evidence="5" id="KW-1185">Reference proteome</keyword>
<dbReference type="PANTHER" id="PTHR36940:SF2">
    <property type="entry name" value="PROTEIN CBG01577"/>
    <property type="match status" value="1"/>
</dbReference>
<feature type="transmembrane region" description="Helical" evidence="2">
    <location>
        <begin position="84"/>
        <end position="104"/>
    </location>
</feature>
<proteinExistence type="predicted"/>
<feature type="compositionally biased region" description="Low complexity" evidence="1">
    <location>
        <begin position="150"/>
        <end position="180"/>
    </location>
</feature>
<dbReference type="Proteomes" id="UP000829354">
    <property type="component" value="Chromosome IV"/>
</dbReference>
<evidence type="ECO:0000313" key="4">
    <source>
        <dbReference type="EMBL" id="UMM29799.1"/>
    </source>
</evidence>
<sequence length="188" mass="19158">MDQIPPYEFNKYVFAARAAVVTCSAFELLMVLFGSLEDSNILAKLIYFLFLGISVAVSAHNIALNIDGREELSKALTADMQQDVRGKAAALVFTPALAGVFIFLCVSGHAFFSLFVLFHVLAAAGQLGLEIYEVSRGSASAAPVADAPAGAAPVADAPAGAAPVADAPAGAAPSAAQPAVDPAPAPAQ</sequence>
<evidence type="ECO:0000256" key="1">
    <source>
        <dbReference type="SAM" id="MobiDB-lite"/>
    </source>
</evidence>
<name>A0AAE9JH78_CAEBR</name>
<accession>A0AAE9JH78</accession>
<reference evidence="4 5" key="1">
    <citation type="submission" date="2022-04" db="EMBL/GenBank/DDBJ databases">
        <title>Chromosome-level reference genomes for two strains of Caenorhabditis briggsae: an improved platform for comparative genomics.</title>
        <authorList>
            <person name="Stevens L."/>
            <person name="Andersen E."/>
        </authorList>
    </citation>
    <scope>NUCLEOTIDE SEQUENCE [LARGE SCALE GENOMIC DNA]</scope>
    <source>
        <strain evidence="4">VX34</strain>
        <tissue evidence="4">Whole-organism</tissue>
    </source>
</reference>
<evidence type="ECO:0000313" key="5">
    <source>
        <dbReference type="Proteomes" id="UP000829354"/>
    </source>
</evidence>
<dbReference type="PANTHER" id="PTHR36940">
    <property type="entry name" value="PROTEIN CBG20338"/>
    <property type="match status" value="1"/>
</dbReference>
<dbReference type="Pfam" id="PF23346">
    <property type="entry name" value="DUF7087"/>
    <property type="match status" value="1"/>
</dbReference>